<comment type="subcellular location">
    <subcellularLocation>
        <location evidence="1">Mitochondrion</location>
    </subcellularLocation>
    <subcellularLocation>
        <location evidence="2">Peroxisome</location>
    </subcellularLocation>
</comment>
<evidence type="ECO:0000313" key="10">
    <source>
        <dbReference type="WBParaSite" id="maker-PairedContig_169-snap-gene-0.12-mRNA-1"/>
    </source>
</evidence>
<dbReference type="SUPFAM" id="SSF55718">
    <property type="entry name" value="SCP-like"/>
    <property type="match status" value="1"/>
</dbReference>
<keyword evidence="5" id="KW-0560">Oxidoreductase</keyword>
<evidence type="ECO:0000256" key="2">
    <source>
        <dbReference type="ARBA" id="ARBA00004275"/>
    </source>
</evidence>
<dbReference type="PANTHER" id="PTHR42808">
    <property type="entry name" value="HYDROXYSTEROID DEHYDROGENASE-LIKE PROTEIN 2"/>
    <property type="match status" value="1"/>
</dbReference>
<comment type="similarity">
    <text evidence="3">Belongs to the short-chain dehydrogenases/reductases (SDR) family.</text>
</comment>
<keyword evidence="6" id="KW-0496">Mitochondrion</keyword>
<dbReference type="InterPro" id="IPR051935">
    <property type="entry name" value="HSDL2"/>
</dbReference>
<evidence type="ECO:0000256" key="5">
    <source>
        <dbReference type="ARBA" id="ARBA00023002"/>
    </source>
</evidence>
<evidence type="ECO:0000256" key="3">
    <source>
        <dbReference type="ARBA" id="ARBA00006484"/>
    </source>
</evidence>
<feature type="domain" description="SCP2" evidence="9">
    <location>
        <begin position="302"/>
        <end position="397"/>
    </location>
</feature>
<proteinExistence type="inferred from homology"/>
<dbReference type="Gene3D" id="3.40.50.720">
    <property type="entry name" value="NAD(P)-binding Rossmann-like Domain"/>
    <property type="match status" value="1"/>
</dbReference>
<dbReference type="GO" id="GO:0016491">
    <property type="term" value="F:oxidoreductase activity"/>
    <property type="evidence" value="ECO:0007669"/>
    <property type="project" value="UniProtKB-KW"/>
</dbReference>
<dbReference type="Pfam" id="PF00106">
    <property type="entry name" value="adh_short"/>
    <property type="match status" value="1"/>
</dbReference>
<dbReference type="STRING" id="6293.A0A1I8EE76"/>
<dbReference type="InterPro" id="IPR036291">
    <property type="entry name" value="NAD(P)-bd_dom_sf"/>
</dbReference>
<accession>A0A1I8EE76</accession>
<evidence type="ECO:0000256" key="7">
    <source>
        <dbReference type="ARBA" id="ARBA00023140"/>
    </source>
</evidence>
<organism evidence="10">
    <name type="scientific">Wuchereria bancrofti</name>
    <dbReference type="NCBI Taxonomy" id="6293"/>
    <lineage>
        <taxon>Eukaryota</taxon>
        <taxon>Metazoa</taxon>
        <taxon>Ecdysozoa</taxon>
        <taxon>Nematoda</taxon>
        <taxon>Chromadorea</taxon>
        <taxon>Rhabditida</taxon>
        <taxon>Spirurina</taxon>
        <taxon>Spiruromorpha</taxon>
        <taxon>Filarioidea</taxon>
        <taxon>Onchocercidae</taxon>
        <taxon>Wuchereria</taxon>
    </lineage>
</organism>
<evidence type="ECO:0000256" key="1">
    <source>
        <dbReference type="ARBA" id="ARBA00004173"/>
    </source>
</evidence>
<keyword evidence="7" id="KW-0576">Peroxisome</keyword>
<evidence type="ECO:0000256" key="4">
    <source>
        <dbReference type="ARBA" id="ARBA00022857"/>
    </source>
</evidence>
<dbReference type="NCBIfam" id="NF006133">
    <property type="entry name" value="PRK08278.1"/>
    <property type="match status" value="1"/>
</dbReference>
<evidence type="ECO:0000259" key="9">
    <source>
        <dbReference type="Pfam" id="PF02036"/>
    </source>
</evidence>
<dbReference type="InterPro" id="IPR003033">
    <property type="entry name" value="SCP2_sterol-bd_dom"/>
</dbReference>
<keyword evidence="4" id="KW-0521">NADP</keyword>
<dbReference type="FunFam" id="3.40.50.720:FF:000301">
    <property type="entry name" value="Hydroxysteroid dehydrogenase like 2"/>
    <property type="match status" value="1"/>
</dbReference>
<dbReference type="GO" id="GO:0005777">
    <property type="term" value="C:peroxisome"/>
    <property type="evidence" value="ECO:0007669"/>
    <property type="project" value="UniProtKB-SubCell"/>
</dbReference>
<evidence type="ECO:0000256" key="6">
    <source>
        <dbReference type="ARBA" id="ARBA00023128"/>
    </source>
</evidence>
<sequence length="431" mass="47004">MITTGKFAGRTVIITGASRGIGKEIALKLAKDGANIVVAAKTAHPHPKLPGTIYSAVEDIEKVGGKGLACVVDVRDEQSVTKAVSETVEKFGGIDILINNASAISLTGTLQTTMKKFDLMHQINTRGTFLMSQKCIPFLKNGKNPHILNISPPLNMAKQWFTNHVAYTMAKYGMSMCVLGMHEELRPFSIAVNALWPRTAIWTAAMEMISTGAVQNNCRKPTIVADAAYALLSRDSANYTGNFVIDEEILREEGMKDFDQYSINPGATLLEDFFLSDVAETANFATTTSILSLDVLIDEAKQRITPNIVQKIQAIYQCDVIEGSKIHTIYFNLKNGQGGVHKLLNNTQHVDVHFIIDLQTLCKLFSGEMPSTVAVASGKLKIEGSMEKALLFSQLFKPLITATLDPLPKPRFPPLISGHPSNVPSRKLNGS</sequence>
<dbReference type="PANTHER" id="PTHR42808:SF3">
    <property type="entry name" value="HYDROXYSTEROID DEHYDROGENASE-LIKE PROTEIN 2"/>
    <property type="match status" value="1"/>
</dbReference>
<dbReference type="WBParaSite" id="maker-PairedContig_169-snap-gene-0.12-mRNA-1">
    <property type="protein sequence ID" value="maker-PairedContig_169-snap-gene-0.12-mRNA-1"/>
    <property type="gene ID" value="maker-PairedContig_169-snap-gene-0.12"/>
</dbReference>
<protein>
    <recommendedName>
        <fullName evidence="8">Hydroxysteroid dehydrogenase-like protein 2</fullName>
    </recommendedName>
</protein>
<evidence type="ECO:0000256" key="8">
    <source>
        <dbReference type="ARBA" id="ARBA00040243"/>
    </source>
</evidence>
<dbReference type="SUPFAM" id="SSF51735">
    <property type="entry name" value="NAD(P)-binding Rossmann-fold domains"/>
    <property type="match status" value="1"/>
</dbReference>
<dbReference type="Pfam" id="PF02036">
    <property type="entry name" value="SCP2"/>
    <property type="match status" value="1"/>
</dbReference>
<dbReference type="AlphaFoldDB" id="A0A1I8EE76"/>
<name>A0A1I8EE76_WUCBA</name>
<dbReference type="Gene3D" id="3.30.1050.10">
    <property type="entry name" value="SCP2 sterol-binding domain"/>
    <property type="match status" value="1"/>
</dbReference>
<dbReference type="InterPro" id="IPR002347">
    <property type="entry name" value="SDR_fam"/>
</dbReference>
<dbReference type="PRINTS" id="PR00081">
    <property type="entry name" value="GDHRDH"/>
</dbReference>
<dbReference type="InterPro" id="IPR036527">
    <property type="entry name" value="SCP2_sterol-bd_dom_sf"/>
</dbReference>
<dbReference type="GO" id="GO:0005739">
    <property type="term" value="C:mitochondrion"/>
    <property type="evidence" value="ECO:0007669"/>
    <property type="project" value="UniProtKB-SubCell"/>
</dbReference>
<reference evidence="10" key="1">
    <citation type="submission" date="2016-11" db="UniProtKB">
        <authorList>
            <consortium name="WormBaseParasite"/>
        </authorList>
    </citation>
    <scope>IDENTIFICATION</scope>
    <source>
        <strain evidence="10">pt0022</strain>
    </source>
</reference>
<dbReference type="CDD" id="cd09762">
    <property type="entry name" value="HSDL2_SDR_c"/>
    <property type="match status" value="1"/>
</dbReference>